<evidence type="ECO:0000313" key="8">
    <source>
        <dbReference type="Proteomes" id="UP000596902"/>
    </source>
</evidence>
<gene>
    <name evidence="7" type="ORF">GT037_002332</name>
</gene>
<dbReference type="AlphaFoldDB" id="A0A8H7BJM3"/>
<sequence length="660" mass="74478">MAGDTSSQAGNNGLYPYSPSEVGAILFAGLFGLSTLYHLFQMIRGRAWFYTAFVVGATMMTVGYAARYLSAQSPAKLMTYILQSLFIILPPSLYAATIYMIYGRLVIFVNAEHASIIRPTRVTKIFVCGDVLAFLMQASGGGMMAQASMTDMGQKIMLLGLFVQLLFFGFFVVISVIFYMRMRSSPQRHTIPQYGKYGWPALYKLLAIAAVVIILRCIYRVIEFAQGHSGYLASHEVYMYIFDTLPMFVVQVLFHACDEEKPRCSHCVRHEVACVYPELVPPRAKSSSAAAISPGLPPTTPDALLRLATPQNDPFAASTPCSETNIIPSFSLKDMSLLHHWTVATSHSILPGVPAVNRLWQDVYPEIAYNHAYMMHSLISVSALHIAYVRPSDRRANLHIAAHHHTLALSGFRADTYSIRPENADAILATSTLMFFYAFCTFSKLSDEIVGIQHDGDSASISARTSRILGAEWIPLIHGVGTVIRPVFEYLKEGPLRSQLHLKDWDTMDPDVHPGPDDEHLLRIKQTWAEDEHKAIYDEALYVLRKMSAWEAHFNNTWETQQEEWGYNGGYSAPFVWLSVVPKEYFKLQRQRQPLALLIFAYFGALLEQILQHWWTDSCGKSIVDVVDDCLGSYWAEWMAWPKQVVNQQQQQRYQRKAES</sequence>
<dbReference type="InterPro" id="IPR001138">
    <property type="entry name" value="Zn2Cys6_DnaBD"/>
</dbReference>
<dbReference type="InterPro" id="IPR007568">
    <property type="entry name" value="RTA1"/>
</dbReference>
<dbReference type="PANTHER" id="PTHR31465:SF33">
    <property type="entry name" value="DOMAIN PROTEIN, PUTATIVE (AFU_ORTHOLOGUE AFUA_5G01310)-RELATED"/>
    <property type="match status" value="1"/>
</dbReference>
<proteinExistence type="predicted"/>
<keyword evidence="5" id="KW-0539">Nucleus</keyword>
<evidence type="ECO:0000256" key="1">
    <source>
        <dbReference type="ARBA" id="ARBA00004141"/>
    </source>
</evidence>
<dbReference type="GO" id="GO:0016020">
    <property type="term" value="C:membrane"/>
    <property type="evidence" value="ECO:0007669"/>
    <property type="project" value="UniProtKB-SubCell"/>
</dbReference>
<evidence type="ECO:0000313" key="7">
    <source>
        <dbReference type="EMBL" id="KAF7680681.1"/>
    </source>
</evidence>
<evidence type="ECO:0000256" key="3">
    <source>
        <dbReference type="ARBA" id="ARBA00022989"/>
    </source>
</evidence>
<organism evidence="7 8">
    <name type="scientific">Alternaria burnsii</name>
    <dbReference type="NCBI Taxonomy" id="1187904"/>
    <lineage>
        <taxon>Eukaryota</taxon>
        <taxon>Fungi</taxon>
        <taxon>Dikarya</taxon>
        <taxon>Ascomycota</taxon>
        <taxon>Pezizomycotina</taxon>
        <taxon>Dothideomycetes</taxon>
        <taxon>Pleosporomycetidae</taxon>
        <taxon>Pleosporales</taxon>
        <taxon>Pleosporineae</taxon>
        <taxon>Pleosporaceae</taxon>
        <taxon>Alternaria</taxon>
        <taxon>Alternaria sect. Alternaria</taxon>
    </lineage>
</organism>
<feature type="transmembrane region" description="Helical" evidence="6">
    <location>
        <begin position="47"/>
        <end position="66"/>
    </location>
</feature>
<keyword evidence="4 6" id="KW-0472">Membrane</keyword>
<evidence type="ECO:0000256" key="6">
    <source>
        <dbReference type="SAM" id="Phobius"/>
    </source>
</evidence>
<dbReference type="RefSeq" id="XP_038790671.1">
    <property type="nucleotide sequence ID" value="XM_038927379.1"/>
</dbReference>
<keyword evidence="3 6" id="KW-1133">Transmembrane helix</keyword>
<protein>
    <submittedName>
        <fullName evidence="7">Uncharacterized protein</fullName>
    </submittedName>
</protein>
<name>A0A8H7BJM3_9PLEO</name>
<dbReference type="PANTHER" id="PTHR31465">
    <property type="entry name" value="PROTEIN RTA1-RELATED"/>
    <property type="match status" value="1"/>
</dbReference>
<feature type="transmembrane region" description="Helical" evidence="6">
    <location>
        <begin position="122"/>
        <end position="144"/>
    </location>
</feature>
<dbReference type="CDD" id="cd00067">
    <property type="entry name" value="GAL4"/>
    <property type="match status" value="1"/>
</dbReference>
<dbReference type="GeneID" id="62200557"/>
<dbReference type="GO" id="GO:0000981">
    <property type="term" value="F:DNA-binding transcription factor activity, RNA polymerase II-specific"/>
    <property type="evidence" value="ECO:0007669"/>
    <property type="project" value="InterPro"/>
</dbReference>
<keyword evidence="8" id="KW-1185">Reference proteome</keyword>
<evidence type="ECO:0000256" key="5">
    <source>
        <dbReference type="ARBA" id="ARBA00023242"/>
    </source>
</evidence>
<reference evidence="7" key="1">
    <citation type="submission" date="2020-01" db="EMBL/GenBank/DDBJ databases">
        <authorList>
            <person name="Feng Z.H.Z."/>
        </authorList>
    </citation>
    <scope>NUCLEOTIDE SEQUENCE</scope>
    <source>
        <strain evidence="7">CBS107.38</strain>
    </source>
</reference>
<accession>A0A8H7BJM3</accession>
<dbReference type="Proteomes" id="UP000596902">
    <property type="component" value="Unassembled WGS sequence"/>
</dbReference>
<dbReference type="EMBL" id="JAAABM010000002">
    <property type="protein sequence ID" value="KAF7680681.1"/>
    <property type="molecule type" value="Genomic_DNA"/>
</dbReference>
<evidence type="ECO:0000256" key="4">
    <source>
        <dbReference type="ARBA" id="ARBA00023136"/>
    </source>
</evidence>
<feature type="transmembrane region" description="Helical" evidence="6">
    <location>
        <begin position="156"/>
        <end position="180"/>
    </location>
</feature>
<comment type="caution">
    <text evidence="7">The sequence shown here is derived from an EMBL/GenBank/DDBJ whole genome shotgun (WGS) entry which is preliminary data.</text>
</comment>
<evidence type="ECO:0000256" key="2">
    <source>
        <dbReference type="ARBA" id="ARBA00022692"/>
    </source>
</evidence>
<dbReference type="Pfam" id="PF11951">
    <property type="entry name" value="Fungal_trans_2"/>
    <property type="match status" value="1"/>
</dbReference>
<comment type="subcellular location">
    <subcellularLocation>
        <location evidence="1">Membrane</location>
        <topology evidence="1">Multi-pass membrane protein</topology>
    </subcellularLocation>
</comment>
<dbReference type="InterPro" id="IPR021858">
    <property type="entry name" value="Fun_TF"/>
</dbReference>
<feature type="transmembrane region" description="Helical" evidence="6">
    <location>
        <begin position="22"/>
        <end position="40"/>
    </location>
</feature>
<dbReference type="GO" id="GO:0008270">
    <property type="term" value="F:zinc ion binding"/>
    <property type="evidence" value="ECO:0007669"/>
    <property type="project" value="InterPro"/>
</dbReference>
<feature type="transmembrane region" description="Helical" evidence="6">
    <location>
        <begin position="201"/>
        <end position="222"/>
    </location>
</feature>
<keyword evidence="2 6" id="KW-0812">Transmembrane</keyword>
<reference evidence="7" key="2">
    <citation type="submission" date="2020-08" db="EMBL/GenBank/DDBJ databases">
        <title>Draft Genome Sequence of Cumin Blight Pathogen Alternaria burnsii.</title>
        <authorList>
            <person name="Feng Z."/>
        </authorList>
    </citation>
    <scope>NUCLEOTIDE SEQUENCE</scope>
    <source>
        <strain evidence="7">CBS107.38</strain>
    </source>
</reference>
<feature type="transmembrane region" description="Helical" evidence="6">
    <location>
        <begin position="78"/>
        <end position="102"/>
    </location>
</feature>
<dbReference type="Pfam" id="PF04479">
    <property type="entry name" value="RTA1"/>
    <property type="match status" value="1"/>
</dbReference>